<dbReference type="STRING" id="521011.Mpal_1685"/>
<dbReference type="PROSITE" id="PS50902">
    <property type="entry name" value="FLAVODOXIN_LIKE"/>
    <property type="match status" value="1"/>
</dbReference>
<dbReference type="OrthoDB" id="103611at2157"/>
<dbReference type="GO" id="GO:0010181">
    <property type="term" value="F:FMN binding"/>
    <property type="evidence" value="ECO:0007669"/>
    <property type="project" value="InterPro"/>
</dbReference>
<dbReference type="InterPro" id="IPR052200">
    <property type="entry name" value="Protoporphyrinogen_IX_DH"/>
</dbReference>
<dbReference type="Pfam" id="PF12724">
    <property type="entry name" value="Flavodoxin_5"/>
    <property type="match status" value="1"/>
</dbReference>
<dbReference type="EMBL" id="CP001338">
    <property type="protein sequence ID" value="ACL16994.1"/>
    <property type="molecule type" value="Genomic_DNA"/>
</dbReference>
<sequence length="172" mass="18355">MSGRILIAYISRKGSTAEIARAVGKELEAAGYAVDVADMKTVTSLTGYDAVIIGAPLYMGRMVRDVGKFVGHHREQLVALPVAAFAVGIAPVSKEAGSVEYGMKKLHSSLTPLKPVATTLFAGRLDPTQMSFISRKMMEMAKIPSGDFRDWNAIASWAQTLPGLLRVGSITG</sequence>
<proteinExistence type="predicted"/>
<dbReference type="GeneID" id="7271248"/>
<feature type="domain" description="Flavodoxin-like" evidence="1">
    <location>
        <begin position="5"/>
        <end position="162"/>
    </location>
</feature>
<keyword evidence="3" id="KW-1185">Reference proteome</keyword>
<dbReference type="Gene3D" id="3.40.50.360">
    <property type="match status" value="1"/>
</dbReference>
<dbReference type="RefSeq" id="WP_012618313.1">
    <property type="nucleotide sequence ID" value="NC_011832.1"/>
</dbReference>
<dbReference type="AlphaFoldDB" id="B8GJF3"/>
<dbReference type="GO" id="GO:0070819">
    <property type="term" value="F:menaquinone-dependent protoporphyrinogen oxidase activity"/>
    <property type="evidence" value="ECO:0007669"/>
    <property type="project" value="TreeGrafter"/>
</dbReference>
<reference evidence="2 3" key="1">
    <citation type="journal article" date="2015" name="Genome Announc.">
        <title>Complete Genome Sequence of Methanosphaerula palustris E1-9CT, a Hydrogenotrophic Methanogen Isolated from a Minerotrophic Fen Peatland.</title>
        <authorList>
            <person name="Cadillo-Quiroz H."/>
            <person name="Browne P."/>
            <person name="Kyrpides N."/>
            <person name="Woyke T."/>
            <person name="Goodwin L."/>
            <person name="Detter C."/>
            <person name="Yavitt J.B."/>
            <person name="Zinder S.H."/>
        </authorList>
    </citation>
    <scope>NUCLEOTIDE SEQUENCE [LARGE SCALE GENOMIC DNA]</scope>
    <source>
        <strain evidence="3">ATCC BAA-1556 / DSM 19958 / E1-9c</strain>
    </source>
</reference>
<accession>B8GJF3</accession>
<evidence type="ECO:0000259" key="1">
    <source>
        <dbReference type="PROSITE" id="PS50902"/>
    </source>
</evidence>
<protein>
    <submittedName>
        <fullName evidence="2">Flavodoxin</fullName>
    </submittedName>
</protein>
<dbReference type="InterPro" id="IPR029039">
    <property type="entry name" value="Flavoprotein-like_sf"/>
</dbReference>
<dbReference type="HOGENOM" id="CLU_094839_1_0_2"/>
<name>B8GJF3_METPE</name>
<evidence type="ECO:0000313" key="2">
    <source>
        <dbReference type="EMBL" id="ACL16994.1"/>
    </source>
</evidence>
<dbReference type="SUPFAM" id="SSF52218">
    <property type="entry name" value="Flavoproteins"/>
    <property type="match status" value="1"/>
</dbReference>
<dbReference type="PANTHER" id="PTHR38030:SF2">
    <property type="entry name" value="PROTOPORPHYRINOGEN IX DEHYDROGENASE [QUINONE]"/>
    <property type="match status" value="1"/>
</dbReference>
<gene>
    <name evidence="2" type="ordered locus">Mpal_1685</name>
</gene>
<dbReference type="InterPro" id="IPR008254">
    <property type="entry name" value="Flavodoxin/NO_synth"/>
</dbReference>
<dbReference type="Proteomes" id="UP000002457">
    <property type="component" value="Chromosome"/>
</dbReference>
<organism evidence="2 3">
    <name type="scientific">Methanosphaerula palustris (strain ATCC BAA-1556 / DSM 19958 / E1-9c)</name>
    <dbReference type="NCBI Taxonomy" id="521011"/>
    <lineage>
        <taxon>Archaea</taxon>
        <taxon>Methanobacteriati</taxon>
        <taxon>Methanobacteriota</taxon>
        <taxon>Stenosarchaea group</taxon>
        <taxon>Methanomicrobia</taxon>
        <taxon>Methanomicrobiales</taxon>
        <taxon>Methanoregulaceae</taxon>
        <taxon>Methanosphaerula</taxon>
    </lineage>
</organism>
<dbReference type="InterPro" id="IPR026816">
    <property type="entry name" value="Flavodoxin_dom"/>
</dbReference>
<dbReference type="GO" id="GO:0006783">
    <property type="term" value="P:heme biosynthetic process"/>
    <property type="evidence" value="ECO:0007669"/>
    <property type="project" value="TreeGrafter"/>
</dbReference>
<evidence type="ECO:0000313" key="3">
    <source>
        <dbReference type="Proteomes" id="UP000002457"/>
    </source>
</evidence>
<dbReference type="KEGG" id="mpl:Mpal_1685"/>
<dbReference type="eggNOG" id="arCOG00524">
    <property type="taxonomic scope" value="Archaea"/>
</dbReference>
<dbReference type="PANTHER" id="PTHR38030">
    <property type="entry name" value="PROTOPORPHYRINOGEN IX DEHYDROGENASE [MENAQUINONE]"/>
    <property type="match status" value="1"/>
</dbReference>